<protein>
    <submittedName>
        <fullName evidence="1">Uncharacterized protein</fullName>
    </submittedName>
</protein>
<organism evidence="1 2">
    <name type="scientific">Jaapia argillacea MUCL 33604</name>
    <dbReference type="NCBI Taxonomy" id="933084"/>
    <lineage>
        <taxon>Eukaryota</taxon>
        <taxon>Fungi</taxon>
        <taxon>Dikarya</taxon>
        <taxon>Basidiomycota</taxon>
        <taxon>Agaricomycotina</taxon>
        <taxon>Agaricomycetes</taxon>
        <taxon>Agaricomycetidae</taxon>
        <taxon>Jaapiales</taxon>
        <taxon>Jaapiaceae</taxon>
        <taxon>Jaapia</taxon>
    </lineage>
</organism>
<feature type="non-terminal residue" evidence="1">
    <location>
        <position position="84"/>
    </location>
</feature>
<reference evidence="2" key="1">
    <citation type="journal article" date="2014" name="Proc. Natl. Acad. Sci. U.S.A.">
        <title>Extensive sampling of basidiomycete genomes demonstrates inadequacy of the white-rot/brown-rot paradigm for wood decay fungi.</title>
        <authorList>
            <person name="Riley R."/>
            <person name="Salamov A.A."/>
            <person name="Brown D.W."/>
            <person name="Nagy L.G."/>
            <person name="Floudas D."/>
            <person name="Held B.W."/>
            <person name="Levasseur A."/>
            <person name="Lombard V."/>
            <person name="Morin E."/>
            <person name="Otillar R."/>
            <person name="Lindquist E.A."/>
            <person name="Sun H."/>
            <person name="LaButti K.M."/>
            <person name="Schmutz J."/>
            <person name="Jabbour D."/>
            <person name="Luo H."/>
            <person name="Baker S.E."/>
            <person name="Pisabarro A.G."/>
            <person name="Walton J.D."/>
            <person name="Blanchette R.A."/>
            <person name="Henrissat B."/>
            <person name="Martin F."/>
            <person name="Cullen D."/>
            <person name="Hibbett D.S."/>
            <person name="Grigoriev I.V."/>
        </authorList>
    </citation>
    <scope>NUCLEOTIDE SEQUENCE [LARGE SCALE GENOMIC DNA]</scope>
    <source>
        <strain evidence="2">MUCL 33604</strain>
    </source>
</reference>
<dbReference type="EMBL" id="KL197711">
    <property type="protein sequence ID" value="KDQ62215.1"/>
    <property type="molecule type" value="Genomic_DNA"/>
</dbReference>
<dbReference type="AlphaFoldDB" id="A0A067Q7Q7"/>
<dbReference type="Proteomes" id="UP000027265">
    <property type="component" value="Unassembled WGS sequence"/>
</dbReference>
<dbReference type="HOGENOM" id="CLU_2533618_0_0_1"/>
<gene>
    <name evidence="1" type="ORF">JAAARDRAFT_112068</name>
</gene>
<name>A0A067Q7Q7_9AGAM</name>
<evidence type="ECO:0000313" key="2">
    <source>
        <dbReference type="Proteomes" id="UP000027265"/>
    </source>
</evidence>
<proteinExistence type="predicted"/>
<feature type="non-terminal residue" evidence="1">
    <location>
        <position position="1"/>
    </location>
</feature>
<dbReference type="OrthoDB" id="3062525at2759"/>
<accession>A0A067Q7Q7</accession>
<keyword evidence="2" id="KW-1185">Reference proteome</keyword>
<sequence>SETCECQNCQIKGTRTGCENPHKCFVKVRDLLDTLPPKWSPYGNKPEDNEGLVGEDMPEEEGWSIFDPWVTTHGGLTDLFRIFT</sequence>
<evidence type="ECO:0000313" key="1">
    <source>
        <dbReference type="EMBL" id="KDQ62215.1"/>
    </source>
</evidence>
<dbReference type="InParanoid" id="A0A067Q7Q7"/>